<dbReference type="Gene3D" id="3.90.480.20">
    <property type="match status" value="1"/>
</dbReference>
<feature type="domain" description="Nitrite/Sulfite reductase ferredoxin-like" evidence="4">
    <location>
        <begin position="35"/>
        <end position="98"/>
    </location>
</feature>
<dbReference type="GO" id="GO:0051539">
    <property type="term" value="F:4 iron, 4 sulfur cluster binding"/>
    <property type="evidence" value="ECO:0007669"/>
    <property type="project" value="UniProtKB-KW"/>
</dbReference>
<proteinExistence type="predicted"/>
<feature type="non-terminal residue" evidence="5">
    <location>
        <position position="198"/>
    </location>
</feature>
<accession>A0A2V4MT57</accession>
<dbReference type="InterPro" id="IPR005117">
    <property type="entry name" value="NiRdtase/SiRdtase_haem-b_fer"/>
</dbReference>
<sequence length="198" mass="20158">MLAAMSPSSAAFEPAPVRVVRGRDDACPGALRLHQADDGALARVRVPGGVLAAGQVRALAEAAVELGDGQLETTSRGNVQVRGLAAGCGAELAERLHAAGLLPSLSHDRVRNIVASPLADAMVPQVRALDELLQASPLAPGLSGRFLFALDDGRGDVASLDSDVTLIAQPDGSALLRLGRATAAARVEDGPRAALRAA</sequence>
<dbReference type="AlphaFoldDB" id="A0A2V4MT57"/>
<dbReference type="Proteomes" id="UP000248039">
    <property type="component" value="Unassembled WGS sequence"/>
</dbReference>
<keyword evidence="6" id="KW-1185">Reference proteome</keyword>
<keyword evidence="1" id="KW-0004">4Fe-4S</keyword>
<dbReference type="SUPFAM" id="SSF55124">
    <property type="entry name" value="Nitrite/Sulfite reductase N-terminal domain-like"/>
    <property type="match status" value="1"/>
</dbReference>
<gene>
    <name evidence="5" type="ORF">C7C46_31020</name>
</gene>
<keyword evidence="2" id="KW-0479">Metal-binding</keyword>
<keyword evidence="3" id="KW-0560">Oxidoreductase</keyword>
<protein>
    <submittedName>
        <fullName evidence="5">Cobalamin biosynthesis protein CobG</fullName>
    </submittedName>
</protein>
<name>A0A2V4MT57_9ACTN</name>
<keyword evidence="2" id="KW-0349">Heme</keyword>
<evidence type="ECO:0000313" key="5">
    <source>
        <dbReference type="EMBL" id="PYC66728.1"/>
    </source>
</evidence>
<evidence type="ECO:0000256" key="1">
    <source>
        <dbReference type="ARBA" id="ARBA00022485"/>
    </source>
</evidence>
<dbReference type="PANTHER" id="PTHR32439:SF9">
    <property type="entry name" value="BLR3264 PROTEIN"/>
    <property type="match status" value="1"/>
</dbReference>
<evidence type="ECO:0000256" key="2">
    <source>
        <dbReference type="ARBA" id="ARBA00022617"/>
    </source>
</evidence>
<dbReference type="InterPro" id="IPR051329">
    <property type="entry name" value="NIR_SIR_4Fe-4S"/>
</dbReference>
<reference evidence="5 6" key="1">
    <citation type="submission" date="2018-03" db="EMBL/GenBank/DDBJ databases">
        <title>Bioinformatic expansion and discovery of thiopeptide antibiotics.</title>
        <authorList>
            <person name="Schwalen C.J."/>
            <person name="Hudson G.A."/>
            <person name="Mitchell D.A."/>
        </authorList>
    </citation>
    <scope>NUCLEOTIDE SEQUENCE [LARGE SCALE GENOMIC DNA]</scope>
    <source>
        <strain evidence="5 6">ATCC 21389</strain>
    </source>
</reference>
<dbReference type="EMBL" id="PYBW01000168">
    <property type="protein sequence ID" value="PYC66728.1"/>
    <property type="molecule type" value="Genomic_DNA"/>
</dbReference>
<evidence type="ECO:0000259" key="4">
    <source>
        <dbReference type="Pfam" id="PF03460"/>
    </source>
</evidence>
<keyword evidence="2" id="KW-0408">Iron</keyword>
<keyword evidence="1" id="KW-0411">Iron-sulfur</keyword>
<comment type="caution">
    <text evidence="5">The sequence shown here is derived from an EMBL/GenBank/DDBJ whole genome shotgun (WGS) entry which is preliminary data.</text>
</comment>
<evidence type="ECO:0000313" key="6">
    <source>
        <dbReference type="Proteomes" id="UP000248039"/>
    </source>
</evidence>
<dbReference type="GO" id="GO:0016491">
    <property type="term" value="F:oxidoreductase activity"/>
    <property type="evidence" value="ECO:0007669"/>
    <property type="project" value="UniProtKB-KW"/>
</dbReference>
<organism evidence="5 6">
    <name type="scientific">Streptomyces tateyamensis</name>
    <dbReference type="NCBI Taxonomy" id="565073"/>
    <lineage>
        <taxon>Bacteria</taxon>
        <taxon>Bacillati</taxon>
        <taxon>Actinomycetota</taxon>
        <taxon>Actinomycetes</taxon>
        <taxon>Kitasatosporales</taxon>
        <taxon>Streptomycetaceae</taxon>
        <taxon>Streptomyces</taxon>
    </lineage>
</organism>
<dbReference type="InterPro" id="IPR036136">
    <property type="entry name" value="Nit/Sulf_reduc_fer-like_dom_sf"/>
</dbReference>
<evidence type="ECO:0000256" key="3">
    <source>
        <dbReference type="ARBA" id="ARBA00023002"/>
    </source>
</evidence>
<dbReference type="Pfam" id="PF03460">
    <property type="entry name" value="NIR_SIR_ferr"/>
    <property type="match status" value="1"/>
</dbReference>
<dbReference type="PANTHER" id="PTHR32439">
    <property type="entry name" value="FERREDOXIN--NITRITE REDUCTASE, CHLOROPLASTIC"/>
    <property type="match status" value="1"/>
</dbReference>